<feature type="non-terminal residue" evidence="1">
    <location>
        <position position="113"/>
    </location>
</feature>
<keyword evidence="2" id="KW-1185">Reference proteome</keyword>
<evidence type="ECO:0000313" key="1">
    <source>
        <dbReference type="EMBL" id="KZS01457.1"/>
    </source>
</evidence>
<dbReference type="AlphaFoldDB" id="A0A164INS8"/>
<sequence>MHCVLDSSVACGSPSFTDCTFFCTHQTTTNFQTVCWLCSLLQLTSNHQLMFLKAPLTAFKYDSEVAGFWHSHNFQRCNVSWLRSLLQLLQTTTNSLYPACSFFCIHQTATNFN</sequence>
<reference evidence="1 2" key="1">
    <citation type="submission" date="2016-03" db="EMBL/GenBank/DDBJ databases">
        <title>EvidentialGene: Evidence-directed Construction of Genes on Genomes.</title>
        <authorList>
            <person name="Gilbert D.G."/>
            <person name="Choi J.-H."/>
            <person name="Mockaitis K."/>
            <person name="Colbourne J."/>
            <person name="Pfrender M."/>
        </authorList>
    </citation>
    <scope>NUCLEOTIDE SEQUENCE [LARGE SCALE GENOMIC DNA]</scope>
    <source>
        <strain evidence="1 2">Xinb3</strain>
        <tissue evidence="1">Complete organism</tissue>
    </source>
</reference>
<name>A0A164INS8_9CRUS</name>
<evidence type="ECO:0000313" key="2">
    <source>
        <dbReference type="Proteomes" id="UP000076858"/>
    </source>
</evidence>
<organism evidence="1 2">
    <name type="scientific">Daphnia magna</name>
    <dbReference type="NCBI Taxonomy" id="35525"/>
    <lineage>
        <taxon>Eukaryota</taxon>
        <taxon>Metazoa</taxon>
        <taxon>Ecdysozoa</taxon>
        <taxon>Arthropoda</taxon>
        <taxon>Crustacea</taxon>
        <taxon>Branchiopoda</taxon>
        <taxon>Diplostraca</taxon>
        <taxon>Cladocera</taxon>
        <taxon>Anomopoda</taxon>
        <taxon>Daphniidae</taxon>
        <taxon>Daphnia</taxon>
    </lineage>
</organism>
<comment type="caution">
    <text evidence="1">The sequence shown here is derived from an EMBL/GenBank/DDBJ whole genome shotgun (WGS) entry which is preliminary data.</text>
</comment>
<gene>
    <name evidence="1" type="ORF">APZ42_001880</name>
</gene>
<dbReference type="EMBL" id="LRGB01006822">
    <property type="protein sequence ID" value="KZS01457.1"/>
    <property type="molecule type" value="Genomic_DNA"/>
</dbReference>
<accession>A0A164INS8</accession>
<protein>
    <submittedName>
        <fullName evidence="1">Uncharacterized protein</fullName>
    </submittedName>
</protein>
<proteinExistence type="predicted"/>
<dbReference type="Proteomes" id="UP000076858">
    <property type="component" value="Unassembled WGS sequence"/>
</dbReference>